<dbReference type="STRING" id="45851.BHV86_06415"/>
<dbReference type="AlphaFoldDB" id="D4RWU1"/>
<feature type="transmembrane region" description="Helical" evidence="1">
    <location>
        <begin position="44"/>
        <end position="63"/>
    </location>
</feature>
<keyword evidence="1" id="KW-0812">Transmembrane</keyword>
<comment type="caution">
    <text evidence="2">The sequence shown here is derived from an EMBL/GenBank/DDBJ whole genome shotgun (WGS) entry which is preliminary data.</text>
</comment>
<reference evidence="2 3" key="1">
    <citation type="submission" date="2010-02" db="EMBL/GenBank/DDBJ databases">
        <authorList>
            <person name="Weinstock G."/>
            <person name="Sodergren E."/>
            <person name="Clifton S."/>
            <person name="Fulton L."/>
            <person name="Fulton B."/>
            <person name="Courtney L."/>
            <person name="Fronick C."/>
            <person name="Harrison M."/>
            <person name="Strong C."/>
            <person name="Farmer C."/>
            <person name="Delahaunty K."/>
            <person name="Markovic C."/>
            <person name="Hall O."/>
            <person name="Minx P."/>
            <person name="Tomlinson C."/>
            <person name="Mitreva M."/>
            <person name="Nelson J."/>
            <person name="Hou S."/>
            <person name="Wollam A."/>
            <person name="Pepin K.H."/>
            <person name="Johnson M."/>
            <person name="Bhonagiri V."/>
            <person name="Zhang X."/>
            <person name="Suruliraj S."/>
            <person name="Warren W."/>
            <person name="Chinwalla A."/>
            <person name="Mardis E.R."/>
            <person name="Wilson R.K."/>
        </authorList>
    </citation>
    <scope>NUCLEOTIDE SEQUENCE [LARGE SCALE GENOMIC DNA]</scope>
    <source>
        <strain evidence="2 3">DSM 2876</strain>
    </source>
</reference>
<evidence type="ECO:0000313" key="2">
    <source>
        <dbReference type="EMBL" id="EFF69615.1"/>
    </source>
</evidence>
<keyword evidence="1" id="KW-0472">Membrane</keyword>
<accession>D4RWU1</accession>
<name>D4RWU1_9FIRM</name>
<dbReference type="EMBL" id="ABWN01000017">
    <property type="protein sequence ID" value="EFF69615.1"/>
    <property type="molecule type" value="Genomic_DNA"/>
</dbReference>
<protein>
    <submittedName>
        <fullName evidence="2">Uncharacterized protein</fullName>
    </submittedName>
</protein>
<feature type="transmembrane region" description="Helical" evidence="1">
    <location>
        <begin position="75"/>
        <end position="99"/>
    </location>
</feature>
<dbReference type="HOGENOM" id="CLU_1812190_0_0_9"/>
<dbReference type="Proteomes" id="UP000006238">
    <property type="component" value="Unassembled WGS sequence"/>
</dbReference>
<keyword evidence="1" id="KW-1133">Transmembrane helix</keyword>
<evidence type="ECO:0000313" key="3">
    <source>
        <dbReference type="Proteomes" id="UP000006238"/>
    </source>
</evidence>
<keyword evidence="3" id="KW-1185">Reference proteome</keyword>
<organism evidence="2 3">
    <name type="scientific">Eshraghiella crossota DSM 2876</name>
    <dbReference type="NCBI Taxonomy" id="511680"/>
    <lineage>
        <taxon>Bacteria</taxon>
        <taxon>Bacillati</taxon>
        <taxon>Bacillota</taxon>
        <taxon>Clostridia</taxon>
        <taxon>Lachnospirales</taxon>
        <taxon>Lachnospiraceae</taxon>
        <taxon>Eshraghiella</taxon>
    </lineage>
</organism>
<gene>
    <name evidence="2" type="ORF">BUTYVIB_00128</name>
</gene>
<proteinExistence type="predicted"/>
<evidence type="ECO:0000256" key="1">
    <source>
        <dbReference type="SAM" id="Phobius"/>
    </source>
</evidence>
<sequence>MCIWRDIVMSRHLVVEVKERDLQEYIDKLDSKGWAVMDIEPSNKINYCSLGIGAIGIIIAALTAMKVIPHDVAKYCAVVIGLAFFSTFGITSTSMYTVVSEYIGNDEYIDITPFDDTDDKFVKNENYVEKTDKAGNGDEVTD</sequence>